<dbReference type="PROSITE" id="PS50928">
    <property type="entry name" value="ABC_TM1"/>
    <property type="match status" value="1"/>
</dbReference>
<feature type="transmembrane region" description="Helical" evidence="7">
    <location>
        <begin position="103"/>
        <end position="125"/>
    </location>
</feature>
<reference evidence="9" key="1">
    <citation type="submission" date="2021-01" db="EMBL/GenBank/DDBJ databases">
        <title>Novel species in genus Nocardioides.</title>
        <authorList>
            <person name="Zhang G."/>
        </authorList>
    </citation>
    <scope>NUCLEOTIDE SEQUENCE</scope>
    <source>
        <strain evidence="9">Zg-536</strain>
    </source>
</reference>
<keyword evidence="10" id="KW-1185">Reference proteome</keyword>
<dbReference type="Proteomes" id="UP000663791">
    <property type="component" value="Unassembled WGS sequence"/>
</dbReference>
<evidence type="ECO:0000313" key="10">
    <source>
        <dbReference type="Proteomes" id="UP000663791"/>
    </source>
</evidence>
<feature type="transmembrane region" description="Helical" evidence="7">
    <location>
        <begin position="54"/>
        <end position="82"/>
    </location>
</feature>
<dbReference type="GO" id="GO:0005886">
    <property type="term" value="C:plasma membrane"/>
    <property type="evidence" value="ECO:0007669"/>
    <property type="project" value="UniProtKB-SubCell"/>
</dbReference>
<keyword evidence="3" id="KW-1003">Cell membrane</keyword>
<dbReference type="EMBL" id="JAERTX010000008">
    <property type="protein sequence ID" value="MBM9460355.1"/>
    <property type="molecule type" value="Genomic_DNA"/>
</dbReference>
<keyword evidence="4 7" id="KW-0812">Transmembrane</keyword>
<feature type="transmembrane region" description="Helical" evidence="7">
    <location>
        <begin position="179"/>
        <end position="203"/>
    </location>
</feature>
<comment type="similarity">
    <text evidence="7">Belongs to the binding-protein-dependent transport system permease family.</text>
</comment>
<feature type="domain" description="ABC transmembrane type-1" evidence="8">
    <location>
        <begin position="54"/>
        <end position="234"/>
    </location>
</feature>
<dbReference type="PANTHER" id="PTHR30151">
    <property type="entry name" value="ALKANE SULFONATE ABC TRANSPORTER-RELATED, MEMBRANE SUBUNIT"/>
    <property type="match status" value="1"/>
</dbReference>
<comment type="caution">
    <text evidence="9">The sequence shown here is derived from an EMBL/GenBank/DDBJ whole genome shotgun (WGS) entry which is preliminary data.</text>
</comment>
<feature type="transmembrane region" description="Helical" evidence="7">
    <location>
        <begin position="215"/>
        <end position="237"/>
    </location>
</feature>
<organism evidence="9 10">
    <name type="scientific">Nocardioides faecalis</name>
    <dbReference type="NCBI Taxonomy" id="2803858"/>
    <lineage>
        <taxon>Bacteria</taxon>
        <taxon>Bacillati</taxon>
        <taxon>Actinomycetota</taxon>
        <taxon>Actinomycetes</taxon>
        <taxon>Propionibacteriales</taxon>
        <taxon>Nocardioidaceae</taxon>
        <taxon>Nocardioides</taxon>
    </lineage>
</organism>
<dbReference type="Gene3D" id="1.10.3720.10">
    <property type="entry name" value="MetI-like"/>
    <property type="match status" value="1"/>
</dbReference>
<evidence type="ECO:0000256" key="7">
    <source>
        <dbReference type="RuleBase" id="RU363032"/>
    </source>
</evidence>
<keyword evidence="5 7" id="KW-1133">Transmembrane helix</keyword>
<evidence type="ECO:0000256" key="6">
    <source>
        <dbReference type="ARBA" id="ARBA00023136"/>
    </source>
</evidence>
<evidence type="ECO:0000256" key="2">
    <source>
        <dbReference type="ARBA" id="ARBA00022448"/>
    </source>
</evidence>
<gene>
    <name evidence="9" type="ORF">JK386_10610</name>
</gene>
<evidence type="ECO:0000313" key="9">
    <source>
        <dbReference type="EMBL" id="MBM9460355.1"/>
    </source>
</evidence>
<evidence type="ECO:0000256" key="3">
    <source>
        <dbReference type="ARBA" id="ARBA00022475"/>
    </source>
</evidence>
<comment type="subcellular location">
    <subcellularLocation>
        <location evidence="1 7">Cell membrane</location>
        <topology evidence="1 7">Multi-pass membrane protein</topology>
    </subcellularLocation>
</comment>
<evidence type="ECO:0000256" key="1">
    <source>
        <dbReference type="ARBA" id="ARBA00004651"/>
    </source>
</evidence>
<keyword evidence="2 7" id="KW-0813">Transport</keyword>
<name>A0A938Y6V3_9ACTN</name>
<accession>A0A938Y6V3</accession>
<dbReference type="InterPro" id="IPR035906">
    <property type="entry name" value="MetI-like_sf"/>
</dbReference>
<evidence type="ECO:0000259" key="8">
    <source>
        <dbReference type="PROSITE" id="PS50928"/>
    </source>
</evidence>
<dbReference type="SUPFAM" id="SSF161098">
    <property type="entry name" value="MetI-like"/>
    <property type="match status" value="1"/>
</dbReference>
<dbReference type="GO" id="GO:0055085">
    <property type="term" value="P:transmembrane transport"/>
    <property type="evidence" value="ECO:0007669"/>
    <property type="project" value="InterPro"/>
</dbReference>
<evidence type="ECO:0000256" key="4">
    <source>
        <dbReference type="ARBA" id="ARBA00022692"/>
    </source>
</evidence>
<protein>
    <submittedName>
        <fullName evidence="9">ABC transporter permease subunit</fullName>
    </submittedName>
</protein>
<dbReference type="RefSeq" id="WP_213450025.1">
    <property type="nucleotide sequence ID" value="NZ_CP074406.1"/>
</dbReference>
<proteinExistence type="inferred from homology"/>
<evidence type="ECO:0000256" key="5">
    <source>
        <dbReference type="ARBA" id="ARBA00022989"/>
    </source>
</evidence>
<keyword evidence="6 7" id="KW-0472">Membrane</keyword>
<dbReference type="Pfam" id="PF00528">
    <property type="entry name" value="BPD_transp_1"/>
    <property type="match status" value="1"/>
</dbReference>
<dbReference type="InterPro" id="IPR000515">
    <property type="entry name" value="MetI-like"/>
</dbReference>
<dbReference type="AlphaFoldDB" id="A0A938Y6V3"/>
<dbReference type="PANTHER" id="PTHR30151:SF41">
    <property type="entry name" value="ABC TRANSPORTER PERMEASE PROTEIN"/>
    <property type="match status" value="1"/>
</dbReference>
<sequence>MTKIRPLLLGATGAAAAVVAWAVSSSRLSSVATPRETVLALGDLVGDTEFWNAMLATIAVALVGLAAAMAAALVLGILIGWFPAVRRALRVPLEFLKPIPPIVVMPVAILILGPTTSMAVFLVFYGCFLMSVSQIASGVAETDPVAIDTARSYGFGRREVLTHVVLPSTLPFAATAFRITLPIALVASVIAGLLGGADGLGLAVNLATQGARTDLVFALVFVLGLLGLVFNAVGAQVERRLLHWHPSHREVLR</sequence>